<feature type="domain" description="Anthranilate synthase component I N-terminal" evidence="4">
    <location>
        <begin position="21"/>
        <end position="179"/>
    </location>
</feature>
<accession>A0A558HU34</accession>
<evidence type="ECO:0000313" key="5">
    <source>
        <dbReference type="EMBL" id="TVU72616.1"/>
    </source>
</evidence>
<feature type="domain" description="Chorismate-utilising enzyme C-terminal" evidence="3">
    <location>
        <begin position="216"/>
        <end position="474"/>
    </location>
</feature>
<reference evidence="5 6" key="1">
    <citation type="submission" date="2019-07" db="EMBL/GenBank/DDBJ databases">
        <title>Diversity of Bacteria from Kongsfjorden, Arctic.</title>
        <authorList>
            <person name="Yu Y."/>
        </authorList>
    </citation>
    <scope>NUCLEOTIDE SEQUENCE [LARGE SCALE GENOMIC DNA]</scope>
    <source>
        <strain evidence="5 6">SM1923</strain>
    </source>
</reference>
<comment type="caution">
    <text evidence="5">The sequence shown here is derived from an EMBL/GenBank/DDBJ whole genome shotgun (WGS) entry which is preliminary data.</text>
</comment>
<gene>
    <name evidence="5" type="primary">pabB</name>
    <name evidence="5" type="ORF">FQP86_02710</name>
</gene>
<dbReference type="Pfam" id="PF04715">
    <property type="entry name" value="Anth_synt_I_N"/>
    <property type="match status" value="1"/>
</dbReference>
<dbReference type="InterPro" id="IPR006805">
    <property type="entry name" value="Anth_synth_I_N"/>
</dbReference>
<dbReference type="InterPro" id="IPR005801">
    <property type="entry name" value="ADC_synthase"/>
</dbReference>
<evidence type="ECO:0000259" key="4">
    <source>
        <dbReference type="Pfam" id="PF04715"/>
    </source>
</evidence>
<organism evidence="5 6">
    <name type="scientific">Cobetia crustatorum</name>
    <dbReference type="NCBI Taxonomy" id="553385"/>
    <lineage>
        <taxon>Bacteria</taxon>
        <taxon>Pseudomonadati</taxon>
        <taxon>Pseudomonadota</taxon>
        <taxon>Gammaproteobacteria</taxon>
        <taxon>Oceanospirillales</taxon>
        <taxon>Halomonadaceae</taxon>
        <taxon>Cobetia</taxon>
    </lineage>
</organism>
<evidence type="ECO:0000256" key="1">
    <source>
        <dbReference type="ARBA" id="ARBA00013139"/>
    </source>
</evidence>
<dbReference type="AlphaFoldDB" id="A0A558HU34"/>
<dbReference type="PANTHER" id="PTHR11236">
    <property type="entry name" value="AMINOBENZOATE/ANTHRANILATE SYNTHASE"/>
    <property type="match status" value="1"/>
</dbReference>
<sequence>MTITLEIVALPYSIVPEDEASTLSRFARLRARPEAVLLDSGQPSSAGGRFDIISTDPIALLEQAEHGSKLSGPLRASLSDLDRFSAALDRLETLPVIDAQRQLLSLLPHSLSGEQLAAHDLASSDLPFIAGLLGYWSYDFGRALEQLPVAAQDDIPLPWARLGLYDWALICDHKRQQSWLVATPQRRKQVLEWLEHPAPSTEVFVLNTPFTPRLDREGYGERFRQVMDYLHAGDCYQINLTQRFTAACHGDSWEAYCKLRRATPTPYAGYLSWKDTLGEEMAIVSVSPERFVEVNHRAVETKPIKGTRPRGMTPEEDAHLAAELMASPKDRAENVMIVDLLRNDLGRVSAPGSVKVPSLCALESYANVHHSVSTVTSELAEGYDALDLLGAAFPGGSITGAPKVRAMQIIEELEPVRRSGYCGSLGYLDIRGHMDTSIAIRTAVIAEGHVHLWGGGGLVADSEEEAEYRESLAKIQRLMDVLA</sequence>
<dbReference type="GO" id="GO:0000162">
    <property type="term" value="P:L-tryptophan biosynthetic process"/>
    <property type="evidence" value="ECO:0007669"/>
    <property type="project" value="TreeGrafter"/>
</dbReference>
<dbReference type="RefSeq" id="WP_088743071.1">
    <property type="nucleotide sequence ID" value="NZ_CAWOWR010000076.1"/>
</dbReference>
<dbReference type="STRING" id="553385.GCA_000591415_02400"/>
<dbReference type="InterPro" id="IPR019999">
    <property type="entry name" value="Anth_synth_I-like"/>
</dbReference>
<keyword evidence="5" id="KW-0032">Aminotransferase</keyword>
<dbReference type="NCBIfam" id="TIGR00553">
    <property type="entry name" value="pabB"/>
    <property type="match status" value="1"/>
</dbReference>
<dbReference type="EMBL" id="VNFH01000002">
    <property type="protein sequence ID" value="TVU72616.1"/>
    <property type="molecule type" value="Genomic_DNA"/>
</dbReference>
<dbReference type="Pfam" id="PF00425">
    <property type="entry name" value="Chorismate_bind"/>
    <property type="match status" value="1"/>
</dbReference>
<proteinExistence type="predicted"/>
<dbReference type="SUPFAM" id="SSF56322">
    <property type="entry name" value="ADC synthase"/>
    <property type="match status" value="1"/>
</dbReference>
<dbReference type="Gene3D" id="3.60.120.10">
    <property type="entry name" value="Anthranilate synthase"/>
    <property type="match status" value="1"/>
</dbReference>
<protein>
    <recommendedName>
        <fullName evidence="1">aminodeoxychorismate synthase</fullName>
        <ecNumber evidence="1">2.6.1.85</ecNumber>
    </recommendedName>
</protein>
<evidence type="ECO:0000259" key="3">
    <source>
        <dbReference type="Pfam" id="PF00425"/>
    </source>
</evidence>
<dbReference type="PRINTS" id="PR00095">
    <property type="entry name" value="ANTSNTHASEI"/>
</dbReference>
<dbReference type="OrthoDB" id="9803598at2"/>
<dbReference type="InterPro" id="IPR015890">
    <property type="entry name" value="Chorismate_C"/>
</dbReference>
<dbReference type="GO" id="GO:0046820">
    <property type="term" value="F:4-amino-4-deoxychorismate synthase activity"/>
    <property type="evidence" value="ECO:0007669"/>
    <property type="project" value="UniProtKB-EC"/>
</dbReference>
<dbReference type="Proteomes" id="UP000319941">
    <property type="component" value="Unassembled WGS sequence"/>
</dbReference>
<dbReference type="PANTHER" id="PTHR11236:SF50">
    <property type="entry name" value="AMINODEOXYCHORISMATE SYNTHASE COMPONENT 1"/>
    <property type="match status" value="1"/>
</dbReference>
<dbReference type="EC" id="2.6.1.85" evidence="1"/>
<name>A0A558HU34_9GAMM</name>
<dbReference type="InterPro" id="IPR005802">
    <property type="entry name" value="ADC_synth_comp_1"/>
</dbReference>
<evidence type="ECO:0000313" key="6">
    <source>
        <dbReference type="Proteomes" id="UP000319941"/>
    </source>
</evidence>
<evidence type="ECO:0000256" key="2">
    <source>
        <dbReference type="ARBA" id="ARBA00022679"/>
    </source>
</evidence>
<keyword evidence="2 5" id="KW-0808">Transferase</keyword>
<keyword evidence="6" id="KW-1185">Reference proteome</keyword>
<dbReference type="GO" id="GO:0009396">
    <property type="term" value="P:folic acid-containing compound biosynthetic process"/>
    <property type="evidence" value="ECO:0007669"/>
    <property type="project" value="InterPro"/>
</dbReference>